<gene>
    <name evidence="2" type="ORF">RRG08_035029</name>
</gene>
<dbReference type="Proteomes" id="UP001283361">
    <property type="component" value="Unassembled WGS sequence"/>
</dbReference>
<feature type="chain" id="PRO_5042092321" evidence="1">
    <location>
        <begin position="29"/>
        <end position="120"/>
    </location>
</feature>
<feature type="signal peptide" evidence="1">
    <location>
        <begin position="1"/>
        <end position="28"/>
    </location>
</feature>
<sequence>MSGSISLRPTFKGTLVLFLLVQDLVCFARRYEDYMKSPQYESDALRTLQTIQKRLQYARHLGASAMSKRSRWRRKSCRSWREPCTPWSSTSSEQCCDKGSQVCQCNLWMQNCRCASRAWG</sequence>
<accession>A0AAE1DLV3</accession>
<comment type="caution">
    <text evidence="2">The sequence shown here is derived from an EMBL/GenBank/DDBJ whole genome shotgun (WGS) entry which is preliminary data.</text>
</comment>
<dbReference type="EMBL" id="JAWDGP010003399">
    <property type="protein sequence ID" value="KAK3774600.1"/>
    <property type="molecule type" value="Genomic_DNA"/>
</dbReference>
<dbReference type="AlphaFoldDB" id="A0AAE1DLV3"/>
<name>A0AAE1DLV3_9GAST</name>
<organism evidence="2 3">
    <name type="scientific">Elysia crispata</name>
    <name type="common">lettuce slug</name>
    <dbReference type="NCBI Taxonomy" id="231223"/>
    <lineage>
        <taxon>Eukaryota</taxon>
        <taxon>Metazoa</taxon>
        <taxon>Spiralia</taxon>
        <taxon>Lophotrochozoa</taxon>
        <taxon>Mollusca</taxon>
        <taxon>Gastropoda</taxon>
        <taxon>Heterobranchia</taxon>
        <taxon>Euthyneura</taxon>
        <taxon>Panpulmonata</taxon>
        <taxon>Sacoglossa</taxon>
        <taxon>Placobranchoidea</taxon>
        <taxon>Plakobranchidae</taxon>
        <taxon>Elysia</taxon>
    </lineage>
</organism>
<keyword evidence="3" id="KW-1185">Reference proteome</keyword>
<keyword evidence="1" id="KW-0732">Signal</keyword>
<evidence type="ECO:0000256" key="1">
    <source>
        <dbReference type="SAM" id="SignalP"/>
    </source>
</evidence>
<evidence type="ECO:0000313" key="3">
    <source>
        <dbReference type="Proteomes" id="UP001283361"/>
    </source>
</evidence>
<evidence type="ECO:0000313" key="2">
    <source>
        <dbReference type="EMBL" id="KAK3774600.1"/>
    </source>
</evidence>
<proteinExistence type="predicted"/>
<reference evidence="2" key="1">
    <citation type="journal article" date="2023" name="G3 (Bethesda)">
        <title>A reference genome for the long-term kleptoplast-retaining sea slug Elysia crispata morphotype clarki.</title>
        <authorList>
            <person name="Eastman K.E."/>
            <person name="Pendleton A.L."/>
            <person name="Shaikh M.A."/>
            <person name="Suttiyut T."/>
            <person name="Ogas R."/>
            <person name="Tomko P."/>
            <person name="Gavelis G."/>
            <person name="Widhalm J.R."/>
            <person name="Wisecaver J.H."/>
        </authorList>
    </citation>
    <scope>NUCLEOTIDE SEQUENCE</scope>
    <source>
        <strain evidence="2">ECLA1</strain>
    </source>
</reference>
<protein>
    <submittedName>
        <fullName evidence="2">Uncharacterized protein</fullName>
    </submittedName>
</protein>